<proteinExistence type="predicted"/>
<dbReference type="SUPFAM" id="SSF56300">
    <property type="entry name" value="Metallo-dependent phosphatases"/>
    <property type="match status" value="1"/>
</dbReference>
<dbReference type="Proteomes" id="UP000230423">
    <property type="component" value="Unassembled WGS sequence"/>
</dbReference>
<evidence type="ECO:0000313" key="1">
    <source>
        <dbReference type="EMBL" id="PIO77508.1"/>
    </source>
</evidence>
<dbReference type="EMBL" id="KZ344995">
    <property type="protein sequence ID" value="PIO77508.1"/>
    <property type="molecule type" value="Genomic_DNA"/>
</dbReference>
<accession>A0A2G9V4Y9</accession>
<reference evidence="1 2" key="1">
    <citation type="submission" date="2015-09" db="EMBL/GenBank/DDBJ databases">
        <title>Draft genome of the parasitic nematode Teladorsagia circumcincta isolate WARC Sus (inbred).</title>
        <authorList>
            <person name="Mitreva M."/>
        </authorList>
    </citation>
    <scope>NUCLEOTIDE SEQUENCE [LARGE SCALE GENOMIC DNA]</scope>
    <source>
        <strain evidence="1 2">S</strain>
    </source>
</reference>
<gene>
    <name evidence="1" type="ORF">TELCIR_00390</name>
</gene>
<protein>
    <recommendedName>
        <fullName evidence="3">Iron/zinc purple acid phosphatase-like C-terminal domain-containing protein</fullName>
    </recommendedName>
</protein>
<sequence>MPGLEPLFLQYGIDMGFWGHEHSYERFYPIADRKFWNSSDAYTNPKAPVYIISGSAVRFFSYDCFWAVTQLTHYSPTRHGLSVLPDSMTTAIQSSPLPTPLIYTWSRSQSRKTTPPSMKFGL</sequence>
<organism evidence="1 2">
    <name type="scientific">Teladorsagia circumcincta</name>
    <name type="common">Brown stomach worm</name>
    <name type="synonym">Ostertagia circumcincta</name>
    <dbReference type="NCBI Taxonomy" id="45464"/>
    <lineage>
        <taxon>Eukaryota</taxon>
        <taxon>Metazoa</taxon>
        <taxon>Ecdysozoa</taxon>
        <taxon>Nematoda</taxon>
        <taxon>Chromadorea</taxon>
        <taxon>Rhabditida</taxon>
        <taxon>Rhabditina</taxon>
        <taxon>Rhabditomorpha</taxon>
        <taxon>Strongyloidea</taxon>
        <taxon>Trichostrongylidae</taxon>
        <taxon>Teladorsagia</taxon>
    </lineage>
</organism>
<evidence type="ECO:0000313" key="2">
    <source>
        <dbReference type="Proteomes" id="UP000230423"/>
    </source>
</evidence>
<dbReference type="InterPro" id="IPR029052">
    <property type="entry name" value="Metallo-depent_PP-like"/>
</dbReference>
<dbReference type="PANTHER" id="PTHR45867">
    <property type="entry name" value="PURPLE ACID PHOSPHATASE"/>
    <property type="match status" value="1"/>
</dbReference>
<dbReference type="Gene3D" id="3.60.21.10">
    <property type="match status" value="1"/>
</dbReference>
<dbReference type="PANTHER" id="PTHR45867:SF10">
    <property type="entry name" value="PURPLE ACID PHOSPHATASE"/>
    <property type="match status" value="1"/>
</dbReference>
<name>A0A2G9V4Y9_TELCI</name>
<evidence type="ECO:0008006" key="3">
    <source>
        <dbReference type="Google" id="ProtNLM"/>
    </source>
</evidence>
<dbReference type="OrthoDB" id="45007at2759"/>
<keyword evidence="2" id="KW-1185">Reference proteome</keyword>
<dbReference type="AlphaFoldDB" id="A0A2G9V4Y9"/>